<protein>
    <submittedName>
        <fullName evidence="2">Uncharacterized protein</fullName>
    </submittedName>
</protein>
<reference evidence="2" key="1">
    <citation type="submission" date="2017-07" db="EMBL/GenBank/DDBJ databases">
        <authorList>
            <person name="Mikheyev A."/>
            <person name="Grau M."/>
        </authorList>
    </citation>
    <scope>NUCLEOTIDE SEQUENCE</scope>
    <source>
        <tissue evidence="2">Venom_gland</tissue>
    </source>
</reference>
<name>A0A2H6ND65_9SAUR</name>
<feature type="region of interest" description="Disordered" evidence="1">
    <location>
        <begin position="71"/>
        <end position="106"/>
    </location>
</feature>
<sequence length="106" mass="12180">MGQRHYTFWPKVRVVLHSPEFFQDLSQVQRPSKERPDGISNQSPFRHKGYSASSTKSERTGILLPFLRGSEEFGGMEGNTRSKKIKSSYNPKKVQDAHLAINHQQH</sequence>
<accession>A0A2H6ND65</accession>
<evidence type="ECO:0000313" key="2">
    <source>
        <dbReference type="EMBL" id="LAA27811.1"/>
    </source>
</evidence>
<reference evidence="2" key="2">
    <citation type="submission" date="2017-12" db="EMBL/GenBank/DDBJ databases">
        <title>Coralsnake Venomics: Analyses of Venom Gland Transcriptomes and Proteomes of Six Brazilian Taxa.</title>
        <authorList>
            <person name="Aird S.D."/>
            <person name="Jorge da Silva N."/>
            <person name="Qiu L."/>
            <person name="Villar-Briones A."/>
            <person name="Aparecida-Saddi V."/>
            <person name="Campos-Telles M.P."/>
            <person name="Grau M."/>
            <person name="Mikheyev A.S."/>
        </authorList>
    </citation>
    <scope>NUCLEOTIDE SEQUENCE</scope>
    <source>
        <tissue evidence="2">Venom_gland</tissue>
    </source>
</reference>
<proteinExistence type="predicted"/>
<dbReference type="AlphaFoldDB" id="A0A2H6ND65"/>
<organism evidence="2">
    <name type="scientific">Micrurus carvalhoi</name>
    <dbReference type="NCBI Taxonomy" id="3147026"/>
    <lineage>
        <taxon>Eukaryota</taxon>
        <taxon>Metazoa</taxon>
        <taxon>Chordata</taxon>
        <taxon>Craniata</taxon>
        <taxon>Vertebrata</taxon>
        <taxon>Euteleostomi</taxon>
        <taxon>Lepidosauria</taxon>
        <taxon>Squamata</taxon>
        <taxon>Bifurcata</taxon>
        <taxon>Unidentata</taxon>
        <taxon>Episquamata</taxon>
        <taxon>Toxicofera</taxon>
        <taxon>Serpentes</taxon>
        <taxon>Colubroidea</taxon>
        <taxon>Elapidae</taxon>
        <taxon>Elapinae</taxon>
        <taxon>Micrurus</taxon>
    </lineage>
</organism>
<feature type="region of interest" description="Disordered" evidence="1">
    <location>
        <begin position="26"/>
        <end position="57"/>
    </location>
</feature>
<dbReference type="EMBL" id="IACI01078980">
    <property type="protein sequence ID" value="LAA27811.1"/>
    <property type="molecule type" value="Transcribed_RNA"/>
</dbReference>
<evidence type="ECO:0000256" key="1">
    <source>
        <dbReference type="SAM" id="MobiDB-lite"/>
    </source>
</evidence>